<organism evidence="1 3">
    <name type="scientific">Didymodactylos carnosus</name>
    <dbReference type="NCBI Taxonomy" id="1234261"/>
    <lineage>
        <taxon>Eukaryota</taxon>
        <taxon>Metazoa</taxon>
        <taxon>Spiralia</taxon>
        <taxon>Gnathifera</taxon>
        <taxon>Rotifera</taxon>
        <taxon>Eurotatoria</taxon>
        <taxon>Bdelloidea</taxon>
        <taxon>Philodinida</taxon>
        <taxon>Philodinidae</taxon>
        <taxon>Didymodactylos</taxon>
    </lineage>
</organism>
<protein>
    <submittedName>
        <fullName evidence="1">Uncharacterized protein</fullName>
    </submittedName>
</protein>
<reference evidence="1" key="1">
    <citation type="submission" date="2021-02" db="EMBL/GenBank/DDBJ databases">
        <authorList>
            <person name="Nowell W R."/>
        </authorList>
    </citation>
    <scope>NUCLEOTIDE SEQUENCE</scope>
</reference>
<evidence type="ECO:0000313" key="1">
    <source>
        <dbReference type="EMBL" id="CAF1394205.1"/>
    </source>
</evidence>
<evidence type="ECO:0000313" key="3">
    <source>
        <dbReference type="Proteomes" id="UP000663829"/>
    </source>
</evidence>
<dbReference type="OrthoDB" id="9978079at2759"/>
<comment type="caution">
    <text evidence="1">The sequence shown here is derived from an EMBL/GenBank/DDBJ whole genome shotgun (WGS) entry which is preliminary data.</text>
</comment>
<sequence>MAVLSGNNWELSKYGRYECSGDNRSNEYIWSIIDNTTTNLSMKITPTLQLIVLSSNNCIEECLDIWALYNCTKVLIRSTTIMFVYLFGKYVRLFRVQFNNKEDLNLCIEVLKLYFSIQFIDDNHEPIDNGDDTNNCLLDLCQEKLAYQQPNIQIRNDFLNQYLTTCLIDPAFFGFVQTTEKTLKAFFENDNK</sequence>
<dbReference type="PANTHER" id="PTHR34921">
    <property type="entry name" value="MEIOTIC RECOMBINATION PROTEIN REC114"/>
    <property type="match status" value="1"/>
</dbReference>
<dbReference type="EMBL" id="CAJNOQ010017166">
    <property type="protein sequence ID" value="CAF1394205.1"/>
    <property type="molecule type" value="Genomic_DNA"/>
</dbReference>
<keyword evidence="3" id="KW-1185">Reference proteome</keyword>
<dbReference type="PANTHER" id="PTHR34921:SF1">
    <property type="entry name" value="MEIOTIC RECOMBINATION PROTEIN REC114"/>
    <property type="match status" value="1"/>
</dbReference>
<accession>A0A815KD17</accession>
<name>A0A815KD17_9BILA</name>
<evidence type="ECO:0000313" key="2">
    <source>
        <dbReference type="EMBL" id="CAF4288452.1"/>
    </source>
</evidence>
<dbReference type="AlphaFoldDB" id="A0A815KD17"/>
<dbReference type="InterPro" id="IPR029168">
    <property type="entry name" value="REC114L"/>
</dbReference>
<dbReference type="Proteomes" id="UP000681722">
    <property type="component" value="Unassembled WGS sequence"/>
</dbReference>
<gene>
    <name evidence="1" type="ORF">GPM918_LOCUS32945</name>
    <name evidence="2" type="ORF">SRO942_LOCUS33617</name>
</gene>
<proteinExistence type="predicted"/>
<dbReference type="EMBL" id="CAJOBC010082576">
    <property type="protein sequence ID" value="CAF4288452.1"/>
    <property type="molecule type" value="Genomic_DNA"/>
</dbReference>
<dbReference type="Proteomes" id="UP000663829">
    <property type="component" value="Unassembled WGS sequence"/>
</dbReference>